<feature type="compositionally biased region" description="Basic and acidic residues" evidence="1">
    <location>
        <begin position="196"/>
        <end position="256"/>
    </location>
</feature>
<keyword evidence="2" id="KW-0812">Transmembrane</keyword>
<feature type="compositionally biased region" description="Basic residues" evidence="1">
    <location>
        <begin position="905"/>
        <end position="958"/>
    </location>
</feature>
<comment type="caution">
    <text evidence="3">The sequence shown here is derived from an EMBL/GenBank/DDBJ whole genome shotgun (WGS) entry which is preliminary data.</text>
</comment>
<accession>A0A3L8R8T1</accession>
<feature type="compositionally biased region" description="Basic and acidic residues" evidence="1">
    <location>
        <begin position="343"/>
        <end position="353"/>
    </location>
</feature>
<dbReference type="EMBL" id="QYCY01000002">
    <property type="protein sequence ID" value="RLV75312.1"/>
    <property type="molecule type" value="Genomic_DNA"/>
</dbReference>
<feature type="transmembrane region" description="Helical" evidence="2">
    <location>
        <begin position="770"/>
        <end position="791"/>
    </location>
</feature>
<feature type="region of interest" description="Disordered" evidence="1">
    <location>
        <begin position="1"/>
        <end position="364"/>
    </location>
</feature>
<feature type="compositionally biased region" description="Basic and acidic residues" evidence="1">
    <location>
        <begin position="23"/>
        <end position="39"/>
    </location>
</feature>
<feature type="compositionally biased region" description="Basic and acidic residues" evidence="1">
    <location>
        <begin position="111"/>
        <end position="123"/>
    </location>
</feature>
<feature type="region of interest" description="Disordered" evidence="1">
    <location>
        <begin position="393"/>
        <end position="412"/>
    </location>
</feature>
<evidence type="ECO:0000256" key="1">
    <source>
        <dbReference type="SAM" id="MobiDB-lite"/>
    </source>
</evidence>
<feature type="compositionally biased region" description="Pro residues" evidence="1">
    <location>
        <begin position="283"/>
        <end position="293"/>
    </location>
</feature>
<feature type="region of interest" description="Disordered" evidence="1">
    <location>
        <begin position="905"/>
        <end position="975"/>
    </location>
</feature>
<name>A0A3L8R8T1_STRRN</name>
<evidence type="ECO:0000313" key="4">
    <source>
        <dbReference type="Proteomes" id="UP000281594"/>
    </source>
</evidence>
<feature type="compositionally biased region" description="Low complexity" evidence="1">
    <location>
        <begin position="261"/>
        <end position="275"/>
    </location>
</feature>
<reference evidence="3 4" key="1">
    <citation type="journal article" date="2018" name="J. Biol. Chem.">
        <title>Discovery of the actinoplanic acid pathway in Streptomyces rapamycinicus reveals a genetically conserved synergism with rapamycin.</title>
        <authorList>
            <person name="Mrak P."/>
            <person name="Krastel P."/>
            <person name="Pivk Lukancic P."/>
            <person name="Tao J."/>
            <person name="Pistorius D."/>
            <person name="Moore C.M."/>
        </authorList>
    </citation>
    <scope>NUCLEOTIDE SEQUENCE [LARGE SCALE GENOMIC DNA]</scope>
    <source>
        <strain evidence="3 4">NRRL 5491</strain>
    </source>
</reference>
<evidence type="ECO:0000256" key="2">
    <source>
        <dbReference type="SAM" id="Phobius"/>
    </source>
</evidence>
<feature type="compositionally biased region" description="Basic and acidic residues" evidence="1">
    <location>
        <begin position="959"/>
        <end position="975"/>
    </location>
</feature>
<feature type="compositionally biased region" description="Low complexity" evidence="1">
    <location>
        <begin position="96"/>
        <end position="110"/>
    </location>
</feature>
<gene>
    <name evidence="3" type="ORF">D3C57_138840</name>
</gene>
<dbReference type="Proteomes" id="UP000281594">
    <property type="component" value="Unassembled WGS sequence"/>
</dbReference>
<evidence type="ECO:0000313" key="3">
    <source>
        <dbReference type="EMBL" id="RLV75312.1"/>
    </source>
</evidence>
<keyword evidence="2" id="KW-0472">Membrane</keyword>
<feature type="compositionally biased region" description="Low complexity" evidence="1">
    <location>
        <begin position="124"/>
        <end position="133"/>
    </location>
</feature>
<keyword evidence="2" id="KW-1133">Transmembrane helix</keyword>
<evidence type="ECO:0008006" key="5">
    <source>
        <dbReference type="Google" id="ProtNLM"/>
    </source>
</evidence>
<sequence>MPPPKALALRPRVSKTLPAPAQDRPEVRDPGHPRVHDPGHPQGPLSNAAVTAALSGGRGPAAPPPSSTRLRPAGQDTVGNGAVAAARRTETASRQRPPTAEPARAPTPDTARADTAEAARADTAEAASPAAPEVKARPGPAADPKFATLKKDVRRKKRSVATSHPPPKAEAGAAQDAARPPKDDEEAQGKTANAEKMNEAKPKDFDKDAFIRAVEKAIAEKAPKNLDEADKFADSGKADEVRQEVRGKVGEGRADSAEQIATTTAAPPDTSAAVPKKVVPLTPDRPPGTPGTPNPANAVPDKLPPSATDLSSGPAKVNQRMRTAQVTEAQLKKSNEPSFTKALGEKKAAEQHSEAAPGRMRGHEKKELNAATAQARRLGAVAMGAMDAQRVRTGQHVGAGKSGAKGRDEEKRAQVTAVLQGVFDTMKKDVETILNGLDKLVDDQFGRGEKAARDAFTAEHQRKMDEYKDRRYSGVTGKLRWVRDKFAGLPAEADKIFEEARDNYVRRMRQVISDVADTIGTELNRAKRRIAQGRGEVRDAVRKLPADLRSIGQQAAAEFADKFDQLTQSVNDKGTQLVDTLATKYTDALKSVDDEIAAEKEKNKGLVAKAVDAVKAVINTIMELKRLLLSVLAKAAQAVMLILKDPIGFLRNLVSAVGAGLRQFLRNIGRHLQQGILSWLLGKTAEAGIEMPAKFDVQGVLKMLASLLGLTWQSIRARIVRKVPKMEPAISAAETAVPLVAEVRKRGVAGMWDDLKTRVGDLRKDLLDKVIAYVTPTIVVAGIMWVISLLNPASAFVRAVKLIIDIVRFIVTQARQIIEFVNAVLDSVIAIARGGSGGVPGLIEQALARSIPVLLGALAAILGVGGIASRVKGIVQAMSKPVNRAVDWVIDKIVGLVKKLWSKLKPKFEKKKPKPRPKRRPDRKRPARPRRRKRPDQRRRPDRRRPKRGRDPKKKRPDKRPDKQPDKRTEADKKRALYAAVRDATNLLNEEAATVKTVRRGLGPIKRRHGLTRIQLKKIAEGKYRIRVTINPSEDTPVETLSENEFPYKIARAQGRMDVSRYGPTVAQLHEVRPAGQSNDPFIGFVVNMAALPSEIEGNPAVASRYLSTAWDVPGGGSEDMAAARTAVVIGVNALEGLNPEKNKGELGAAIGMVKPPSKLVAAVFGFVWTPRWVHVKDGKEQGNAPLAEVRAKYRDLKTDGKRALAEKNESGLRDKKALPYGVFRQQVLASSYTKKAVDILSKANKQVHIVSQDADTSVSTTKGMGVLAAYTKVLGEMREHPLLTIGGYTFENFDWKKDADPRTVQLTTLSNQVDRAIRDAIDKRYTQMLYPTEPNMLIKAWDKEGSPGVFQDPRIQGLLEAQGELYPIGGAEGRKLKIKLMELFGDGFSIVYAPLAGTTTSPAPDDDKRGLSVTPRKVVGAERGEGLDPRLGAEEIARRSHRANALVLQSQSMASATRLAQEFTLSSPKPEGMSKKAWARLQAQLQDVVFVHVEEVVKLMADDPRRTVHSVVIRARAKKLREDAKRLAQTLAEAGTPQAGQVVEQAQKVTRRIITALTADALKNVWGELSPLLRSIMEAGRTGEGPE</sequence>
<feature type="transmembrane region" description="Helical" evidence="2">
    <location>
        <begin position="851"/>
        <end position="871"/>
    </location>
</feature>
<protein>
    <recommendedName>
        <fullName evidence="5">HPC2 multi-domain protein</fullName>
    </recommendedName>
</protein>
<organism evidence="3 4">
    <name type="scientific">Streptomyces rapamycinicus (strain ATCC 29253 / DSM 41530 / NRRL 5491 / AYB-994)</name>
    <name type="common">Streptomyces hygroscopicus (strain ATCC 29253)</name>
    <dbReference type="NCBI Taxonomy" id="1343740"/>
    <lineage>
        <taxon>Bacteria</taxon>
        <taxon>Bacillati</taxon>
        <taxon>Actinomycetota</taxon>
        <taxon>Actinomycetes</taxon>
        <taxon>Kitasatosporales</taxon>
        <taxon>Streptomycetaceae</taxon>
        <taxon>Streptomyces</taxon>
        <taxon>Streptomyces violaceusniger group</taxon>
    </lineage>
</organism>
<proteinExistence type="predicted"/>